<organism evidence="2 3">
    <name type="scientific">Acuticoccus sediminis</name>
    <dbReference type="NCBI Taxonomy" id="2184697"/>
    <lineage>
        <taxon>Bacteria</taxon>
        <taxon>Pseudomonadati</taxon>
        <taxon>Pseudomonadota</taxon>
        <taxon>Alphaproteobacteria</taxon>
        <taxon>Hyphomicrobiales</taxon>
        <taxon>Amorphaceae</taxon>
        <taxon>Acuticoccus</taxon>
    </lineage>
</organism>
<keyword evidence="3" id="KW-1185">Reference proteome</keyword>
<dbReference type="RefSeq" id="WP_111352045.1">
    <property type="nucleotide sequence ID" value="NZ_JAIWKD010000010.1"/>
</dbReference>
<dbReference type="GO" id="GO:0009228">
    <property type="term" value="P:thiamine biosynthetic process"/>
    <property type="evidence" value="ECO:0007669"/>
    <property type="project" value="UniProtKB-KW"/>
</dbReference>
<feature type="domain" description="Thiamine phosphate synthase/TenI" evidence="1">
    <location>
        <begin position="70"/>
        <end position="167"/>
    </location>
</feature>
<dbReference type="EMBL" id="QHHQ01000010">
    <property type="protein sequence ID" value="RAH96938.1"/>
    <property type="molecule type" value="Genomic_DNA"/>
</dbReference>
<evidence type="ECO:0000313" key="2">
    <source>
        <dbReference type="EMBL" id="RAH96938.1"/>
    </source>
</evidence>
<dbReference type="Proteomes" id="UP000249590">
    <property type="component" value="Unassembled WGS sequence"/>
</dbReference>
<dbReference type="Gene3D" id="3.20.20.70">
    <property type="entry name" value="Aldolase class I"/>
    <property type="match status" value="1"/>
</dbReference>
<accession>A0A8B2NLC2</accession>
<reference evidence="2 3" key="1">
    <citation type="submission" date="2018-05" db="EMBL/GenBank/DDBJ databases">
        <title>Acuticoccus sediminis sp. nov., isolated from deep-sea sediment of Indian Ocean.</title>
        <authorList>
            <person name="Liu X."/>
            <person name="Lai Q."/>
            <person name="Du Y."/>
            <person name="Sun F."/>
            <person name="Zhang X."/>
            <person name="Wang S."/>
            <person name="Shao Z."/>
        </authorList>
    </citation>
    <scope>NUCLEOTIDE SEQUENCE [LARGE SCALE GENOMIC DNA]</scope>
    <source>
        <strain evidence="2 3">PTG4-2</strain>
    </source>
</reference>
<dbReference type="InterPro" id="IPR013785">
    <property type="entry name" value="Aldolase_TIM"/>
</dbReference>
<evidence type="ECO:0000259" key="1">
    <source>
        <dbReference type="Pfam" id="PF02581"/>
    </source>
</evidence>
<name>A0A8B2NLC2_9HYPH</name>
<protein>
    <recommendedName>
        <fullName evidence="1">Thiamine phosphate synthase/TenI domain-containing protein</fullName>
    </recommendedName>
</protein>
<dbReference type="OrthoDB" id="7159061at2"/>
<dbReference type="Pfam" id="PF02581">
    <property type="entry name" value="TMP-TENI"/>
    <property type="match status" value="1"/>
</dbReference>
<dbReference type="SUPFAM" id="SSF51391">
    <property type="entry name" value="Thiamin phosphate synthase"/>
    <property type="match status" value="1"/>
</dbReference>
<sequence>MQRLILTVPSGTAPQRVAAALESGDVAAVVFGGPDVPSELILAAQNAGAAALVERELTEGRNAWPVPDIADGVHLTGDFAARIAAVETRPEGLTVGASAASRHEAMTLGEAGSDYVWFGTTASLLESAAEMACWWQALFEVPAVLAGPADDAAMALMIATRVEFIAVNVFESDADPAGRVAAINALLREGAVTS</sequence>
<dbReference type="AlphaFoldDB" id="A0A8B2NLC2"/>
<dbReference type="InterPro" id="IPR022998">
    <property type="entry name" value="ThiamineP_synth_TenI"/>
</dbReference>
<gene>
    <name evidence="2" type="ORF">DLJ53_30120</name>
</gene>
<dbReference type="InterPro" id="IPR036206">
    <property type="entry name" value="ThiamineP_synth_sf"/>
</dbReference>
<comment type="caution">
    <text evidence="2">The sequence shown here is derived from an EMBL/GenBank/DDBJ whole genome shotgun (WGS) entry which is preliminary data.</text>
</comment>
<proteinExistence type="predicted"/>
<evidence type="ECO:0000313" key="3">
    <source>
        <dbReference type="Proteomes" id="UP000249590"/>
    </source>
</evidence>